<dbReference type="GeneID" id="92209144"/>
<feature type="region of interest" description="Disordered" evidence="1">
    <location>
        <begin position="45"/>
        <end position="85"/>
    </location>
</feature>
<dbReference type="Pfam" id="PF13840">
    <property type="entry name" value="ACT_7"/>
    <property type="match status" value="2"/>
</dbReference>
<dbReference type="Gene3D" id="3.30.2130.10">
    <property type="entry name" value="VC0802-like"/>
    <property type="match status" value="2"/>
</dbReference>
<gene>
    <name evidence="3" type="ORF">LODBEIA_P39480</name>
</gene>
<feature type="domain" description="CASTOR ACT" evidence="2">
    <location>
        <begin position="174"/>
        <end position="234"/>
    </location>
</feature>
<dbReference type="InterPro" id="IPR045865">
    <property type="entry name" value="ACT-like_dom_sf"/>
</dbReference>
<evidence type="ECO:0000259" key="2">
    <source>
        <dbReference type="Pfam" id="PF13840"/>
    </source>
</evidence>
<dbReference type="SUPFAM" id="SSF55021">
    <property type="entry name" value="ACT-like"/>
    <property type="match status" value="1"/>
</dbReference>
<dbReference type="InterPro" id="IPR027795">
    <property type="entry name" value="CASTOR_ACT_dom"/>
</dbReference>
<evidence type="ECO:0000313" key="3">
    <source>
        <dbReference type="EMBL" id="CAK9439848.1"/>
    </source>
</evidence>
<accession>A0ABP0ZP82</accession>
<feature type="domain" description="CASTOR ACT" evidence="2">
    <location>
        <begin position="358"/>
        <end position="422"/>
    </location>
</feature>
<dbReference type="RefSeq" id="XP_066830886.1">
    <property type="nucleotide sequence ID" value="XM_066974114.1"/>
</dbReference>
<dbReference type="EMBL" id="OZ022409">
    <property type="protein sequence ID" value="CAK9439848.1"/>
    <property type="molecule type" value="Genomic_DNA"/>
</dbReference>
<name>A0ABP0ZP82_9ASCO</name>
<proteinExistence type="predicted"/>
<dbReference type="Proteomes" id="UP001497383">
    <property type="component" value="Chromosome 5"/>
</dbReference>
<feature type="compositionally biased region" description="Basic and acidic residues" evidence="1">
    <location>
        <begin position="56"/>
        <end position="84"/>
    </location>
</feature>
<dbReference type="PANTHER" id="PTHR31131">
    <property type="entry name" value="CHROMOSOME 1, WHOLE GENOME SHOTGUN SEQUENCE"/>
    <property type="match status" value="1"/>
</dbReference>
<keyword evidence="4" id="KW-1185">Reference proteome</keyword>
<organism evidence="3 4">
    <name type="scientific">Lodderomyces beijingensis</name>
    <dbReference type="NCBI Taxonomy" id="1775926"/>
    <lineage>
        <taxon>Eukaryota</taxon>
        <taxon>Fungi</taxon>
        <taxon>Dikarya</taxon>
        <taxon>Ascomycota</taxon>
        <taxon>Saccharomycotina</taxon>
        <taxon>Pichiomycetes</taxon>
        <taxon>Debaryomycetaceae</taxon>
        <taxon>Candida/Lodderomyces clade</taxon>
        <taxon>Lodderomyces</taxon>
    </lineage>
</organism>
<sequence>MSIQVHFNEVELSVLSISRTKLWIFANSILHLLYDSIDEHPFQENDVDEDASVVAHDSRQGRGKRKDGAKSGHSSDNEESEITRVDNSSKSLYSDFNSLQLQESSANANANVSANVNASANANANDTEDNNFMHIAISPCECTIICSTWLIEKFFKEPLAICQRLEYDDVHLLPDHYLSLIVDSDGGCDKSLRILELTKPLSENGISIFYISSHFNDIVLIPFDSKQAVMDVLTTKNFEFSEISNSFISNHRALDPGVVDDLSQVSPIYEKTFEIFAAADIHPEINEKHELLLTGSRPGDVKSTTLKAIKLLSLATTTQPTYFVLTRTFSNELSIIIPESQKFRLKYGFDSTSLIGSTQDIIVPVTMDFSNLPLNCTGIVAGLANMLITKGGNLIEIGYLSMAKSGVIMIPQENLESVKDIMRNI</sequence>
<dbReference type="PANTHER" id="PTHR31131:SF6">
    <property type="entry name" value="CASTOR ACT DOMAIN-CONTAINING PROTEIN"/>
    <property type="match status" value="1"/>
</dbReference>
<dbReference type="InterPro" id="IPR051719">
    <property type="entry name" value="CASTOR_mTORC1"/>
</dbReference>
<protein>
    <recommendedName>
        <fullName evidence="2">CASTOR ACT domain-containing protein</fullName>
    </recommendedName>
</protein>
<evidence type="ECO:0000313" key="4">
    <source>
        <dbReference type="Proteomes" id="UP001497383"/>
    </source>
</evidence>
<reference evidence="3 4" key="1">
    <citation type="submission" date="2024-03" db="EMBL/GenBank/DDBJ databases">
        <authorList>
            <person name="Brejova B."/>
        </authorList>
    </citation>
    <scope>NUCLEOTIDE SEQUENCE [LARGE SCALE GENOMIC DNA]</scope>
    <source>
        <strain evidence="3 4">CBS 14171</strain>
    </source>
</reference>
<evidence type="ECO:0000256" key="1">
    <source>
        <dbReference type="SAM" id="MobiDB-lite"/>
    </source>
</evidence>